<keyword evidence="2" id="KW-1185">Reference proteome</keyword>
<reference evidence="1" key="1">
    <citation type="journal article" date="2023" name="Front. Mar. Sci.">
        <title>A new Merluccius polli reference genome to investigate the effects of global change in West African waters.</title>
        <authorList>
            <person name="Mateo J.L."/>
            <person name="Blanco-Fernandez C."/>
            <person name="Garcia-Vazquez E."/>
            <person name="Machado-Schiaffino G."/>
        </authorList>
    </citation>
    <scope>NUCLEOTIDE SEQUENCE</scope>
    <source>
        <strain evidence="1">C29</strain>
        <tissue evidence="1">Fin</tissue>
    </source>
</reference>
<name>A0AA47M036_MERPO</name>
<dbReference type="EMBL" id="JAOPHQ010006558">
    <property type="protein sequence ID" value="KAK0131202.1"/>
    <property type="molecule type" value="Genomic_DNA"/>
</dbReference>
<accession>A0AA47M036</accession>
<proteinExistence type="predicted"/>
<evidence type="ECO:0000313" key="1">
    <source>
        <dbReference type="EMBL" id="KAK0131202.1"/>
    </source>
</evidence>
<evidence type="ECO:0000313" key="2">
    <source>
        <dbReference type="Proteomes" id="UP001174136"/>
    </source>
</evidence>
<organism evidence="1 2">
    <name type="scientific">Merluccius polli</name>
    <name type="common">Benguela hake</name>
    <name type="synonym">Merluccius cadenati</name>
    <dbReference type="NCBI Taxonomy" id="89951"/>
    <lineage>
        <taxon>Eukaryota</taxon>
        <taxon>Metazoa</taxon>
        <taxon>Chordata</taxon>
        <taxon>Craniata</taxon>
        <taxon>Vertebrata</taxon>
        <taxon>Euteleostomi</taxon>
        <taxon>Actinopterygii</taxon>
        <taxon>Neopterygii</taxon>
        <taxon>Teleostei</taxon>
        <taxon>Neoteleostei</taxon>
        <taxon>Acanthomorphata</taxon>
        <taxon>Zeiogadaria</taxon>
        <taxon>Gadariae</taxon>
        <taxon>Gadiformes</taxon>
        <taxon>Gadoidei</taxon>
        <taxon>Merlucciidae</taxon>
        <taxon>Merluccius</taxon>
    </lineage>
</organism>
<sequence>MGYGGRVSELQALSVHRDCCRFSPDGLSVVLRPNPAFPVQGFFPSFHLSQSVELRSLPSSGGDGETEQRQSVLCPVRALTEYIWRTQAARKTDQLFTVRLGRGYDSAGICAFGGTRPIQGPGMGFVARSLSSYHMCRSHIVISVHLFKVLSPKRGQPALPFGERVLGGAC</sequence>
<gene>
    <name evidence="1" type="ORF">N1851_034107</name>
</gene>
<protein>
    <submittedName>
        <fullName evidence="1">Uncharacterized protein</fullName>
    </submittedName>
</protein>
<dbReference type="AlphaFoldDB" id="A0AA47M036"/>
<comment type="caution">
    <text evidence="1">The sequence shown here is derived from an EMBL/GenBank/DDBJ whole genome shotgun (WGS) entry which is preliminary data.</text>
</comment>
<dbReference type="Proteomes" id="UP001174136">
    <property type="component" value="Unassembled WGS sequence"/>
</dbReference>